<evidence type="ECO:0000259" key="4">
    <source>
        <dbReference type="Pfam" id="PF01555"/>
    </source>
</evidence>
<dbReference type="GO" id="GO:0003677">
    <property type="term" value="F:DNA binding"/>
    <property type="evidence" value="ECO:0007669"/>
    <property type="project" value="InterPro"/>
</dbReference>
<proteinExistence type="predicted"/>
<protein>
    <submittedName>
        <fullName evidence="5">DNA methylase</fullName>
    </submittedName>
</protein>
<evidence type="ECO:0000256" key="2">
    <source>
        <dbReference type="ARBA" id="ARBA00022679"/>
    </source>
</evidence>
<name>A0A2T2XHG9_9FIRM</name>
<keyword evidence="3" id="KW-0680">Restriction system</keyword>
<evidence type="ECO:0000313" key="6">
    <source>
        <dbReference type="Proteomes" id="UP000242972"/>
    </source>
</evidence>
<dbReference type="AlphaFoldDB" id="A0A2T2XHG9"/>
<dbReference type="GO" id="GO:0032259">
    <property type="term" value="P:methylation"/>
    <property type="evidence" value="ECO:0007669"/>
    <property type="project" value="UniProtKB-KW"/>
</dbReference>
<dbReference type="GO" id="GO:0009307">
    <property type="term" value="P:DNA restriction-modification system"/>
    <property type="evidence" value="ECO:0007669"/>
    <property type="project" value="UniProtKB-KW"/>
</dbReference>
<dbReference type="Pfam" id="PF01555">
    <property type="entry name" value="N6_N4_Mtase"/>
    <property type="match status" value="1"/>
</dbReference>
<dbReference type="GO" id="GO:0008170">
    <property type="term" value="F:N-methyltransferase activity"/>
    <property type="evidence" value="ECO:0007669"/>
    <property type="project" value="InterPro"/>
</dbReference>
<comment type="caution">
    <text evidence="5">The sequence shown here is derived from an EMBL/GenBank/DDBJ whole genome shotgun (WGS) entry which is preliminary data.</text>
</comment>
<dbReference type="InterPro" id="IPR029063">
    <property type="entry name" value="SAM-dependent_MTases_sf"/>
</dbReference>
<keyword evidence="2" id="KW-0808">Transferase</keyword>
<keyword evidence="1 5" id="KW-0489">Methyltransferase</keyword>
<sequence length="935" mass="107478">MHELDLEFHEDKRKNGPITCLGQEFATEEDRRAYFRDRLREHLPALRKLPGFPIGTDDDILALSDPPYYTACPNPFIQEIVAEWDANRMTEEPYHREPYAADVSEGKNDPIYNAHSYHTKVPHKAIMRYILHYTNPGDIVFDGFAGTGMTGVAAQLCGDRSVVESLGYKVESDGTILQNEDGTWKPFSKLGARRAILNDLSPAASFIAYNYNTPVDPAAFKREAERILEEVEQECGWMYLTLHNPTPEQLEKAIDLAKTDPHNLAHHKDLPWGRINYTVWSDVFVCPHCAQEMVFWDAAVDQEAGKVNDSFPCPHCRAEVTKRQLDRAWTTLYDDAIQETVRQAKQVPVLINYSIGKARKEKAPDDFDLALIRVIDQEPIPYWFPTDRMPEGDESRRNDAIGITHVHQFYTKRNFGTLASVFHRALLSERVTYWVTSALIRTSKLYKFTIDRKMGTVSGTLYIPSLWTENVPFKLLRSKINALMFRSIDGGGLTTGALHQVQISTESLDYIFLDPPFGANIMYSELNFLWEAWLKVFTNNGPEAIVNSVQGKGLPEYQQLMAESFREAFRVLKPGRWMTVEFSNTQTSIWSAIQQAIQQAGFVIANVAALDKQQGSFKAVTTTTAVKKDLVISAYKPSEWMMHRVEEEMHHEAGVLAFVDEHLRQLPVFLGKKGQAEPIDERTPRSIYDRFVAYYVAHGWPLPVTNSADFQQLLSERYPVRDGMIFLDDQVLEYDQKRILVKEFVQAELFVSNESTAIDWLRQRLIAKPQTYQDLQPGFMQTIQHIEKYEQLPELKALLEDNFLQYDGGSLMPERILAYLRANYPKYRGDTVTDEMRQKMKDCWYVPDPNRMADIEKIRQKKLWKEFETYVAESRKSSKRLKAFRSEVVKAGFQKLWTDKDYATIILVGDHLPPTAVAEDLFLTQFISNARVMVE</sequence>
<dbReference type="Gene3D" id="3.40.50.150">
    <property type="entry name" value="Vaccinia Virus protein VP39"/>
    <property type="match status" value="2"/>
</dbReference>
<feature type="domain" description="DNA methylase N-4/N-6" evidence="4">
    <location>
        <begin position="104"/>
        <end position="161"/>
    </location>
</feature>
<evidence type="ECO:0000256" key="1">
    <source>
        <dbReference type="ARBA" id="ARBA00022603"/>
    </source>
</evidence>
<evidence type="ECO:0000313" key="5">
    <source>
        <dbReference type="EMBL" id="PSR33882.1"/>
    </source>
</evidence>
<dbReference type="InterPro" id="IPR002941">
    <property type="entry name" value="DNA_methylase_N4/N6"/>
</dbReference>
<reference evidence="5 6" key="1">
    <citation type="journal article" date="2014" name="BMC Genomics">
        <title>Comparison of environmental and isolate Sulfobacillus genomes reveals diverse carbon, sulfur, nitrogen, and hydrogen metabolisms.</title>
        <authorList>
            <person name="Justice N.B."/>
            <person name="Norman A."/>
            <person name="Brown C.T."/>
            <person name="Singh A."/>
            <person name="Thomas B.C."/>
            <person name="Banfield J.F."/>
        </authorList>
    </citation>
    <scope>NUCLEOTIDE SEQUENCE [LARGE SCALE GENOMIC DNA]</scope>
    <source>
        <strain evidence="5">AMDSBA4</strain>
    </source>
</reference>
<gene>
    <name evidence="5" type="ORF">C7B46_07775</name>
</gene>
<evidence type="ECO:0000256" key="3">
    <source>
        <dbReference type="ARBA" id="ARBA00022747"/>
    </source>
</evidence>
<organism evidence="5 6">
    <name type="scientific">Sulfobacillus benefaciens</name>
    <dbReference type="NCBI Taxonomy" id="453960"/>
    <lineage>
        <taxon>Bacteria</taxon>
        <taxon>Bacillati</taxon>
        <taxon>Bacillota</taxon>
        <taxon>Clostridia</taxon>
        <taxon>Eubacteriales</taxon>
        <taxon>Clostridiales Family XVII. Incertae Sedis</taxon>
        <taxon>Sulfobacillus</taxon>
    </lineage>
</organism>
<accession>A0A2T2XHG9</accession>
<dbReference type="Proteomes" id="UP000242972">
    <property type="component" value="Unassembled WGS sequence"/>
</dbReference>
<dbReference type="SUPFAM" id="SSF53335">
    <property type="entry name" value="S-adenosyl-L-methionine-dependent methyltransferases"/>
    <property type="match status" value="2"/>
</dbReference>
<dbReference type="EMBL" id="PXYW01000015">
    <property type="protein sequence ID" value="PSR33882.1"/>
    <property type="molecule type" value="Genomic_DNA"/>
</dbReference>